<keyword evidence="2" id="KW-0808">Transferase</keyword>
<gene>
    <name evidence="2" type="ordered locus">VSAL_I3024</name>
</gene>
<dbReference type="Pfam" id="PF00535">
    <property type="entry name" value="Glycos_transf_2"/>
    <property type="match status" value="1"/>
</dbReference>
<dbReference type="Gene3D" id="3.90.550.10">
    <property type="entry name" value="Spore Coat Polysaccharide Biosynthesis Protein SpsA, Chain A"/>
    <property type="match status" value="1"/>
</dbReference>
<dbReference type="InterPro" id="IPR001173">
    <property type="entry name" value="Glyco_trans_2-like"/>
</dbReference>
<evidence type="ECO:0000313" key="2">
    <source>
        <dbReference type="EMBL" id="CAQ80708.1"/>
    </source>
</evidence>
<dbReference type="EMBL" id="FM178379">
    <property type="protein sequence ID" value="CAQ80708.1"/>
    <property type="molecule type" value="Genomic_DNA"/>
</dbReference>
<dbReference type="RefSeq" id="WP_012551418.1">
    <property type="nucleotide sequence ID" value="NC_011312.1"/>
</dbReference>
<evidence type="ECO:0000259" key="1">
    <source>
        <dbReference type="Pfam" id="PF00535"/>
    </source>
</evidence>
<proteinExistence type="predicted"/>
<protein>
    <submittedName>
        <fullName evidence="2">Glycosyl transferase</fullName>
    </submittedName>
</protein>
<dbReference type="eggNOG" id="COG1216">
    <property type="taxonomic scope" value="Bacteria"/>
</dbReference>
<name>B6EHD1_ALISL</name>
<dbReference type="KEGG" id="vsa:VSAL_I3024"/>
<dbReference type="Proteomes" id="UP000001730">
    <property type="component" value="Chromosome 1"/>
</dbReference>
<dbReference type="HOGENOM" id="CLU_025996_0_5_6"/>
<sequence length="292" mass="33407">MVSEILLSIVIPTCNRLDCLPRALNSIVYQQLSSIEIVIVDDSKESLVTEIRKIVSLIVPSSIVVKVIRNDGLHSAARARNLGVAQAEGEFITFLDDDDIYMPGRLNNMLHIAKEGKYSLVSSGRFFESGDFEVINSQTRQKFGEISIDDIKYHNDIDIGFMIKKSRFEELGGFNINLKSLEDWDFILRHLFIGNCYKIKRLDYAVNIELGKVRVSNSDSESYLQLGILHKDRFGDAWFLYMKAHGLSLSNCLTILDLAKCFAKGSTFRIIYCYGRQFKNRVKNYFTKPNFR</sequence>
<dbReference type="PANTHER" id="PTHR43685:SF2">
    <property type="entry name" value="GLYCOSYLTRANSFERASE 2-LIKE DOMAIN-CONTAINING PROTEIN"/>
    <property type="match status" value="1"/>
</dbReference>
<dbReference type="CDD" id="cd00761">
    <property type="entry name" value="Glyco_tranf_GTA_type"/>
    <property type="match status" value="1"/>
</dbReference>
<reference evidence="2 3" key="1">
    <citation type="journal article" date="2008" name="BMC Genomics">
        <title>The genome sequence of the fish pathogen Aliivibrio salmonicida strain LFI1238 shows extensive evidence of gene decay.</title>
        <authorList>
            <person name="Hjerde E."/>
            <person name="Lorentzen M.S."/>
            <person name="Holden M.T."/>
            <person name="Seeger K."/>
            <person name="Paulsen S."/>
            <person name="Bason N."/>
            <person name="Churcher C."/>
            <person name="Harris D."/>
            <person name="Norbertczak H."/>
            <person name="Quail M.A."/>
            <person name="Sanders S."/>
            <person name="Thurston S."/>
            <person name="Parkhill J."/>
            <person name="Willassen N.P."/>
            <person name="Thomson N.R."/>
        </authorList>
    </citation>
    <scope>NUCLEOTIDE SEQUENCE [LARGE SCALE GENOMIC DNA]</scope>
    <source>
        <strain evidence="2 3">LFI1238</strain>
    </source>
</reference>
<dbReference type="InterPro" id="IPR029044">
    <property type="entry name" value="Nucleotide-diphossugar_trans"/>
</dbReference>
<dbReference type="GO" id="GO:0016740">
    <property type="term" value="F:transferase activity"/>
    <property type="evidence" value="ECO:0007669"/>
    <property type="project" value="UniProtKB-KW"/>
</dbReference>
<organism evidence="2 3">
    <name type="scientific">Aliivibrio salmonicida (strain LFI1238)</name>
    <name type="common">Vibrio salmonicida (strain LFI1238)</name>
    <dbReference type="NCBI Taxonomy" id="316275"/>
    <lineage>
        <taxon>Bacteria</taxon>
        <taxon>Pseudomonadati</taxon>
        <taxon>Pseudomonadota</taxon>
        <taxon>Gammaproteobacteria</taxon>
        <taxon>Vibrionales</taxon>
        <taxon>Vibrionaceae</taxon>
        <taxon>Aliivibrio</taxon>
    </lineage>
</organism>
<evidence type="ECO:0000313" key="3">
    <source>
        <dbReference type="Proteomes" id="UP000001730"/>
    </source>
</evidence>
<dbReference type="CAZy" id="GT2">
    <property type="family name" value="Glycosyltransferase Family 2"/>
</dbReference>
<dbReference type="AlphaFoldDB" id="B6EHD1"/>
<dbReference type="InterPro" id="IPR050834">
    <property type="entry name" value="Glycosyltransf_2"/>
</dbReference>
<dbReference type="PANTHER" id="PTHR43685">
    <property type="entry name" value="GLYCOSYLTRANSFERASE"/>
    <property type="match status" value="1"/>
</dbReference>
<keyword evidence="3" id="KW-1185">Reference proteome</keyword>
<dbReference type="SUPFAM" id="SSF53448">
    <property type="entry name" value="Nucleotide-diphospho-sugar transferases"/>
    <property type="match status" value="1"/>
</dbReference>
<feature type="domain" description="Glycosyltransferase 2-like" evidence="1">
    <location>
        <begin position="8"/>
        <end position="171"/>
    </location>
</feature>
<accession>B6EHD1</accession>